<protein>
    <submittedName>
        <fullName evidence="3">Uncharacterized protein</fullName>
    </submittedName>
</protein>
<evidence type="ECO:0000256" key="1">
    <source>
        <dbReference type="SAM" id="MobiDB-lite"/>
    </source>
</evidence>
<feature type="compositionally biased region" description="Polar residues" evidence="1">
    <location>
        <begin position="320"/>
        <end position="331"/>
    </location>
</feature>
<keyword evidence="2" id="KW-0812">Transmembrane</keyword>
<name>A0A7Z0WLV2_9PSEU</name>
<proteinExistence type="predicted"/>
<evidence type="ECO:0000313" key="3">
    <source>
        <dbReference type="EMBL" id="OLF09678.1"/>
    </source>
</evidence>
<dbReference type="Proteomes" id="UP000185696">
    <property type="component" value="Unassembled WGS sequence"/>
</dbReference>
<feature type="transmembrane region" description="Helical" evidence="2">
    <location>
        <begin position="160"/>
        <end position="182"/>
    </location>
</feature>
<evidence type="ECO:0000313" key="4">
    <source>
        <dbReference type="Proteomes" id="UP000185696"/>
    </source>
</evidence>
<evidence type="ECO:0000256" key="2">
    <source>
        <dbReference type="SAM" id="Phobius"/>
    </source>
</evidence>
<reference evidence="3 4" key="1">
    <citation type="submission" date="2016-12" db="EMBL/GenBank/DDBJ databases">
        <title>The draft genome sequence of Actinophytocola xinjiangensis.</title>
        <authorList>
            <person name="Wang W."/>
            <person name="Yuan L."/>
        </authorList>
    </citation>
    <scope>NUCLEOTIDE SEQUENCE [LARGE SCALE GENOMIC DNA]</scope>
    <source>
        <strain evidence="3 4">CGMCC 4.4663</strain>
    </source>
</reference>
<organism evidence="3 4">
    <name type="scientific">Actinophytocola xinjiangensis</name>
    <dbReference type="NCBI Taxonomy" id="485602"/>
    <lineage>
        <taxon>Bacteria</taxon>
        <taxon>Bacillati</taxon>
        <taxon>Actinomycetota</taxon>
        <taxon>Actinomycetes</taxon>
        <taxon>Pseudonocardiales</taxon>
        <taxon>Pseudonocardiaceae</taxon>
    </lineage>
</organism>
<keyword evidence="4" id="KW-1185">Reference proteome</keyword>
<dbReference type="EMBL" id="MSIF01000008">
    <property type="protein sequence ID" value="OLF09678.1"/>
    <property type="molecule type" value="Genomic_DNA"/>
</dbReference>
<accession>A0A7Z0WLV2</accession>
<feature type="region of interest" description="Disordered" evidence="1">
    <location>
        <begin position="310"/>
        <end position="331"/>
    </location>
</feature>
<keyword evidence="2" id="KW-0472">Membrane</keyword>
<feature type="region of interest" description="Disordered" evidence="1">
    <location>
        <begin position="103"/>
        <end position="123"/>
    </location>
</feature>
<gene>
    <name evidence="3" type="ORF">BLA60_17960</name>
</gene>
<keyword evidence="2" id="KW-1133">Transmembrane helix</keyword>
<dbReference type="AlphaFoldDB" id="A0A7Z0WLV2"/>
<sequence>MGDDQPANTAEFRQRMRRLRSDCGNPTQAQMRQVIATFDVDRLARATLSEFFSDARAHSLPRWGFVRSYVAACLLHHGTPPRAVPEQLETWADWWTTLASARNRSDTGAAQEENRHVTRNPPTTADTVDLEAVVGTDQVDATQEADSPVPAQPRRRLRTIMVITVGAAVGFGAGLAVTSEWWRASPGPDPSLAYGICAEAIGPSNRVGHIALLADTGPHGTPVQDRLIELRVQKHPDRDWITWAYLARGPSHLDRLWLDWSYLEDPGDEQANFRRCGAQPVSEGRGTPGVLVTDESGRPRWFRACGQVPAEDRAPDRSGTFCTNWTRPRTS</sequence>
<comment type="caution">
    <text evidence="3">The sequence shown here is derived from an EMBL/GenBank/DDBJ whole genome shotgun (WGS) entry which is preliminary data.</text>
</comment>